<comment type="caution">
    <text evidence="10">The sequence shown here is derived from an EMBL/GenBank/DDBJ whole genome shotgun (WGS) entry which is preliminary data.</text>
</comment>
<dbReference type="EMBL" id="JACXWA010000080">
    <property type="protein sequence ID" value="MBD3870677.1"/>
    <property type="molecule type" value="Genomic_DNA"/>
</dbReference>
<dbReference type="InterPro" id="IPR029765">
    <property type="entry name" value="Mev_diP_decarb"/>
</dbReference>
<dbReference type="InterPro" id="IPR020568">
    <property type="entry name" value="Ribosomal_Su5_D2-typ_SF"/>
</dbReference>
<dbReference type="FunFam" id="3.30.230.10:FF:000072">
    <property type="entry name" value="Diphosphomevalonate decarboxylase"/>
    <property type="match status" value="1"/>
</dbReference>
<dbReference type="GO" id="GO:0005829">
    <property type="term" value="C:cytosol"/>
    <property type="evidence" value="ECO:0007669"/>
    <property type="project" value="InterPro"/>
</dbReference>
<dbReference type="PANTHER" id="PTHR10977:SF3">
    <property type="entry name" value="DIPHOSPHOMEVALONATE DECARBOXYLASE"/>
    <property type="match status" value="1"/>
</dbReference>
<sequence>MRATAVAHPNIALIKYWGKSDIERNIPAVGSLSITLDGLTTTTAVSFNSDLEEDEFLLGGQAIPEMSGRVSRCLDLVRERVGAQTRARVESNNDFPTAAGLASSASGFAALVTAADAAMGVNIPQNELADMARRSSGSAARSLFGGFVELRLTPDGPLPTETRQILEPFDWPLRVAVAVTDAGPKEIGSTEGMVRTERTSPYYAGWVDTSEDYLAEARSAIARRDFEALAEVSESSCLKMHAVMLSARPGLVYWNGATVECIRKVRKLRADGVPVFFTVDAGPQVKAVCAPEAFDRVAAELAAVEGVSQVLASGLGEGARVVAS</sequence>
<dbReference type="InterPro" id="IPR005935">
    <property type="entry name" value="Mev_decarb"/>
</dbReference>
<evidence type="ECO:0000256" key="5">
    <source>
        <dbReference type="ARBA" id="ARBA00022840"/>
    </source>
</evidence>
<dbReference type="SUPFAM" id="SSF54211">
    <property type="entry name" value="Ribosomal protein S5 domain 2-like"/>
    <property type="match status" value="1"/>
</dbReference>
<dbReference type="PANTHER" id="PTHR10977">
    <property type="entry name" value="DIPHOSPHOMEVALONATE DECARBOXYLASE"/>
    <property type="match status" value="1"/>
</dbReference>
<feature type="domain" description="Mvd1 C-terminal" evidence="8">
    <location>
        <begin position="176"/>
        <end position="298"/>
    </location>
</feature>
<evidence type="ECO:0000259" key="8">
    <source>
        <dbReference type="Pfam" id="PF18376"/>
    </source>
</evidence>
<dbReference type="InterPro" id="IPR036554">
    <property type="entry name" value="GHMP_kinase_C_sf"/>
</dbReference>
<dbReference type="PIRSF" id="PIRSF015950">
    <property type="entry name" value="Mev_P_decrbx"/>
    <property type="match status" value="1"/>
</dbReference>
<keyword evidence="6" id="KW-0443">Lipid metabolism</keyword>
<dbReference type="Pfam" id="PF22700">
    <property type="entry name" value="MVD-like_N"/>
    <property type="match status" value="1"/>
</dbReference>
<dbReference type="Proteomes" id="UP000598633">
    <property type="component" value="Unassembled WGS sequence"/>
</dbReference>
<dbReference type="GO" id="GO:0005524">
    <property type="term" value="F:ATP binding"/>
    <property type="evidence" value="ECO:0007669"/>
    <property type="project" value="UniProtKB-KW"/>
</dbReference>
<evidence type="ECO:0000256" key="6">
    <source>
        <dbReference type="ARBA" id="ARBA00023098"/>
    </source>
</evidence>
<reference evidence="10 11" key="1">
    <citation type="submission" date="2020-08" db="EMBL/GenBank/DDBJ databases">
        <title>Acidobacteriota in marine sediments use diverse sulfur dissimilation pathways.</title>
        <authorList>
            <person name="Wasmund K."/>
        </authorList>
    </citation>
    <scope>NUCLEOTIDE SEQUENCE [LARGE SCALE GENOMIC DNA]</scope>
    <source>
        <strain evidence="10">MAG AM3-A</strain>
    </source>
</reference>
<evidence type="ECO:0000256" key="2">
    <source>
        <dbReference type="ARBA" id="ARBA00012296"/>
    </source>
</evidence>
<evidence type="ECO:0000256" key="1">
    <source>
        <dbReference type="ARBA" id="ARBA00008831"/>
    </source>
</evidence>
<dbReference type="EC" id="4.1.1.33" evidence="2"/>
<proteinExistence type="inferred from homology"/>
<accession>A0A8J7CER0</accession>
<organism evidence="10 11">
    <name type="scientific">Candidatus Sulfomarinibacter kjeldsenii</name>
    <dbReference type="NCBI Taxonomy" id="2885994"/>
    <lineage>
        <taxon>Bacteria</taxon>
        <taxon>Pseudomonadati</taxon>
        <taxon>Acidobacteriota</taxon>
        <taxon>Thermoanaerobaculia</taxon>
        <taxon>Thermoanaerobaculales</taxon>
        <taxon>Candidatus Sulfomarinibacteraceae</taxon>
        <taxon>Candidatus Sulfomarinibacter</taxon>
    </lineage>
</organism>
<dbReference type="SUPFAM" id="SSF55060">
    <property type="entry name" value="GHMP Kinase, C-terminal domain"/>
    <property type="match status" value="1"/>
</dbReference>
<dbReference type="GO" id="GO:0019287">
    <property type="term" value="P:isopentenyl diphosphate biosynthetic process, mevalonate pathway"/>
    <property type="evidence" value="ECO:0007669"/>
    <property type="project" value="InterPro"/>
</dbReference>
<protein>
    <recommendedName>
        <fullName evidence="2">diphosphomevalonate decarboxylase</fullName>
        <ecNumber evidence="2">4.1.1.33</ecNumber>
    </recommendedName>
</protein>
<name>A0A8J7CER0_9BACT</name>
<dbReference type="NCBIfam" id="TIGR01240">
    <property type="entry name" value="mevDPdecarb"/>
    <property type="match status" value="1"/>
</dbReference>
<evidence type="ECO:0000313" key="11">
    <source>
        <dbReference type="Proteomes" id="UP000598633"/>
    </source>
</evidence>
<evidence type="ECO:0000256" key="4">
    <source>
        <dbReference type="ARBA" id="ARBA00022741"/>
    </source>
</evidence>
<keyword evidence="4" id="KW-0547">Nucleotide-binding</keyword>
<dbReference type="InterPro" id="IPR014721">
    <property type="entry name" value="Ribsml_uS5_D2-typ_fold_subgr"/>
</dbReference>
<evidence type="ECO:0000256" key="7">
    <source>
        <dbReference type="ARBA" id="ARBA00023239"/>
    </source>
</evidence>
<keyword evidence="5" id="KW-0067">ATP-binding</keyword>
<dbReference type="Pfam" id="PF18376">
    <property type="entry name" value="MDD_C"/>
    <property type="match status" value="1"/>
</dbReference>
<comment type="similarity">
    <text evidence="1">Belongs to the diphosphomevalonate decarboxylase family.</text>
</comment>
<keyword evidence="7 10" id="KW-0456">Lyase</keyword>
<evidence type="ECO:0000313" key="10">
    <source>
        <dbReference type="EMBL" id="MBD3870677.1"/>
    </source>
</evidence>
<dbReference type="InterPro" id="IPR053859">
    <property type="entry name" value="MVD-like_N"/>
</dbReference>
<evidence type="ECO:0000256" key="3">
    <source>
        <dbReference type="ARBA" id="ARBA00022516"/>
    </source>
</evidence>
<gene>
    <name evidence="10" type="primary">mvaD</name>
    <name evidence="10" type="ORF">IFJ97_04885</name>
</gene>
<dbReference type="Gene3D" id="3.30.230.10">
    <property type="match status" value="1"/>
</dbReference>
<dbReference type="InterPro" id="IPR041431">
    <property type="entry name" value="Mvd1_C"/>
</dbReference>
<evidence type="ECO:0000259" key="9">
    <source>
        <dbReference type="Pfam" id="PF22700"/>
    </source>
</evidence>
<keyword evidence="3" id="KW-0444">Lipid biosynthesis</keyword>
<dbReference type="GO" id="GO:0004163">
    <property type="term" value="F:diphosphomevalonate decarboxylase activity"/>
    <property type="evidence" value="ECO:0007669"/>
    <property type="project" value="UniProtKB-EC"/>
</dbReference>
<dbReference type="AlphaFoldDB" id="A0A8J7CER0"/>
<feature type="domain" description="Diphosphomevalonate decarboxylase-like N-terminal" evidence="9">
    <location>
        <begin position="7"/>
        <end position="151"/>
    </location>
</feature>
<dbReference type="Gene3D" id="3.30.70.890">
    <property type="entry name" value="GHMP kinase, C-terminal domain"/>
    <property type="match status" value="1"/>
</dbReference>